<accession>A0A899FWB3</accession>
<dbReference type="PROSITE" id="PS00143">
    <property type="entry name" value="INSULINASE"/>
    <property type="match status" value="1"/>
</dbReference>
<keyword evidence="13" id="KW-1185">Reference proteome</keyword>
<organism evidence="12 13">
    <name type="scientific">Pneumocystis wakefieldiae</name>
    <dbReference type="NCBI Taxonomy" id="38082"/>
    <lineage>
        <taxon>Eukaryota</taxon>
        <taxon>Fungi</taxon>
        <taxon>Dikarya</taxon>
        <taxon>Ascomycota</taxon>
        <taxon>Taphrinomycotina</taxon>
        <taxon>Pneumocystomycetes</taxon>
        <taxon>Pneumocystaceae</taxon>
        <taxon>Pneumocystis</taxon>
    </lineage>
</organism>
<feature type="domain" description="Peptidase M16 C-terminal" evidence="11">
    <location>
        <begin position="234"/>
        <end position="408"/>
    </location>
</feature>
<keyword evidence="5" id="KW-0378">Hydrolase</keyword>
<keyword evidence="9" id="KW-0732">Signal</keyword>
<evidence type="ECO:0000256" key="2">
    <source>
        <dbReference type="ARBA" id="ARBA00007261"/>
    </source>
</evidence>
<dbReference type="FunFam" id="3.30.830.10:FF:000012">
    <property type="entry name" value="Protease 3"/>
    <property type="match status" value="1"/>
</dbReference>
<keyword evidence="4" id="KW-0479">Metal-binding</keyword>
<feature type="signal peptide" evidence="9">
    <location>
        <begin position="1"/>
        <end position="20"/>
    </location>
</feature>
<dbReference type="EMBL" id="CP054540">
    <property type="protein sequence ID" value="QSL66081.1"/>
    <property type="molecule type" value="Genomic_DNA"/>
</dbReference>
<protein>
    <recommendedName>
        <fullName evidence="14">Peptidase M16 N-terminal domain-containing protein</fullName>
    </recommendedName>
</protein>
<reference evidence="12" key="1">
    <citation type="submission" date="2020-06" db="EMBL/GenBank/DDBJ databases">
        <title>Genomes of multiple members of Pneumocystis genus reveal paths to human pathogen Pneumocystis jirovecii.</title>
        <authorList>
            <person name="Cisse O.H."/>
            <person name="Ma L."/>
            <person name="Dekker J."/>
            <person name="Khil P."/>
            <person name="Jo J."/>
            <person name="Brenchley J."/>
            <person name="Blair R."/>
            <person name="Pahar B."/>
            <person name="Chabe M."/>
            <person name="Van Rompay K.A."/>
            <person name="Keesler R."/>
            <person name="Sukura A."/>
            <person name="Hirsch V."/>
            <person name="Kutty G."/>
            <person name="Liu Y."/>
            <person name="Peng L."/>
            <person name="Chen J."/>
            <person name="Song J."/>
            <person name="Weissenbacher-Lang C."/>
            <person name="Xu J."/>
            <person name="Upham N.S."/>
            <person name="Stajich J.E."/>
            <person name="Cuomo C.A."/>
            <person name="Cushion M.T."/>
            <person name="Kovacs J.A."/>
        </authorList>
    </citation>
    <scope>NUCLEOTIDE SEQUENCE</scope>
    <source>
        <strain evidence="12">2A</strain>
    </source>
</reference>
<evidence type="ECO:0000256" key="8">
    <source>
        <dbReference type="RuleBase" id="RU004447"/>
    </source>
</evidence>
<comment type="cofactor">
    <cofactor evidence="1">
        <name>Zn(2+)</name>
        <dbReference type="ChEBI" id="CHEBI:29105"/>
    </cofactor>
</comment>
<keyword evidence="3" id="KW-0645">Protease</keyword>
<dbReference type="PANTHER" id="PTHR43690:SF18">
    <property type="entry name" value="INSULIN-DEGRADING ENZYME-RELATED"/>
    <property type="match status" value="1"/>
</dbReference>
<evidence type="ECO:0000256" key="4">
    <source>
        <dbReference type="ARBA" id="ARBA00022723"/>
    </source>
</evidence>
<feature type="domain" description="Peptidase M16 N-terminal" evidence="10">
    <location>
        <begin position="69"/>
        <end position="200"/>
    </location>
</feature>
<dbReference type="InterPro" id="IPR011249">
    <property type="entry name" value="Metalloenz_LuxS/M16"/>
</dbReference>
<dbReference type="InterPro" id="IPR001431">
    <property type="entry name" value="Pept_M16_Zn_BS"/>
</dbReference>
<evidence type="ECO:0000256" key="5">
    <source>
        <dbReference type="ARBA" id="ARBA00022801"/>
    </source>
</evidence>
<comment type="similarity">
    <text evidence="2 8">Belongs to the peptidase M16 family.</text>
</comment>
<dbReference type="SUPFAM" id="SSF63411">
    <property type="entry name" value="LuxS/MPP-like metallohydrolase"/>
    <property type="match status" value="2"/>
</dbReference>
<dbReference type="GO" id="GO:0006508">
    <property type="term" value="P:proteolysis"/>
    <property type="evidence" value="ECO:0007669"/>
    <property type="project" value="UniProtKB-KW"/>
</dbReference>
<evidence type="ECO:0000259" key="11">
    <source>
        <dbReference type="Pfam" id="PF05193"/>
    </source>
</evidence>
<name>A0A899FWB3_9ASCO</name>
<dbReference type="Proteomes" id="UP000663699">
    <property type="component" value="Chromosome 9"/>
</dbReference>
<dbReference type="InterPro" id="IPR011765">
    <property type="entry name" value="Pept_M16_N"/>
</dbReference>
<evidence type="ECO:0000256" key="6">
    <source>
        <dbReference type="ARBA" id="ARBA00022833"/>
    </source>
</evidence>
<dbReference type="OrthoDB" id="952271at2759"/>
<evidence type="ECO:0000313" key="13">
    <source>
        <dbReference type="Proteomes" id="UP000663699"/>
    </source>
</evidence>
<dbReference type="GO" id="GO:0046872">
    <property type="term" value="F:metal ion binding"/>
    <property type="evidence" value="ECO:0007669"/>
    <property type="project" value="UniProtKB-KW"/>
</dbReference>
<keyword evidence="7" id="KW-0482">Metalloprotease</keyword>
<dbReference type="Pfam" id="PF05193">
    <property type="entry name" value="Peptidase_M16_C"/>
    <property type="match status" value="1"/>
</dbReference>
<sequence length="442" mass="50560">MKFSSLLLLSAALITQYTKSHKLHNSNKVDDPDPNYDPSLIKVVETDFEKPILDDSEYRDILLPNGLEVMLISDPSTDVAASSVSVDAGSRNDPKNLPGLAHLCEHLLFMGTEKYPADDEYFIFVNSHGGSYNAFTSLSRTTYSSEINPGYHLEQLDRMANFFIKPLFSEDIIQRETHSVNSEFNIYHSSPVRAKFQLLNYAFKDSDFFSVFTTGNRQSLFSGPRANNISVKQGLHTFFSEHYRPRNMKAVIYGNQSLDILQEWAYRTLGKIPDTGKRDINDVNPLSVIKREHIWYYYPGVSPSLLMVFVVPSAGVHYKSVPTHYLNYLFTQSGPNSPQRRFLNRSFALNIDFSDVPYSPKYDFLFVSVQLQPLGDLFLSDVIREVFSCIKFYKENGTNRQIFDELKTIQDAQFKYSFKSDPFKYTGELSGAMLTESHPQRI</sequence>
<evidence type="ECO:0000313" key="12">
    <source>
        <dbReference type="EMBL" id="QSL66081.1"/>
    </source>
</evidence>
<gene>
    <name evidence="12" type="ORF">MERGE_003219</name>
</gene>
<dbReference type="InterPro" id="IPR007863">
    <property type="entry name" value="Peptidase_M16_C"/>
</dbReference>
<feature type="chain" id="PRO_5034901611" description="Peptidase M16 N-terminal domain-containing protein" evidence="9">
    <location>
        <begin position="21"/>
        <end position="442"/>
    </location>
</feature>
<dbReference type="GO" id="GO:0004222">
    <property type="term" value="F:metalloendopeptidase activity"/>
    <property type="evidence" value="ECO:0007669"/>
    <property type="project" value="InterPro"/>
</dbReference>
<dbReference type="Gene3D" id="3.30.830.10">
    <property type="entry name" value="Metalloenzyme, LuxS/M16 peptidase-like"/>
    <property type="match status" value="2"/>
</dbReference>
<dbReference type="AlphaFoldDB" id="A0A899FWB3"/>
<evidence type="ECO:0000256" key="3">
    <source>
        <dbReference type="ARBA" id="ARBA00022670"/>
    </source>
</evidence>
<dbReference type="InterPro" id="IPR050626">
    <property type="entry name" value="Peptidase_M16"/>
</dbReference>
<dbReference type="Pfam" id="PF00675">
    <property type="entry name" value="Peptidase_M16"/>
    <property type="match status" value="1"/>
</dbReference>
<dbReference type="PANTHER" id="PTHR43690">
    <property type="entry name" value="NARDILYSIN"/>
    <property type="match status" value="1"/>
</dbReference>
<evidence type="ECO:0000256" key="1">
    <source>
        <dbReference type="ARBA" id="ARBA00001947"/>
    </source>
</evidence>
<keyword evidence="6" id="KW-0862">Zinc</keyword>
<evidence type="ECO:0000256" key="7">
    <source>
        <dbReference type="ARBA" id="ARBA00023049"/>
    </source>
</evidence>
<evidence type="ECO:0008006" key="14">
    <source>
        <dbReference type="Google" id="ProtNLM"/>
    </source>
</evidence>
<proteinExistence type="inferred from homology"/>
<evidence type="ECO:0000259" key="10">
    <source>
        <dbReference type="Pfam" id="PF00675"/>
    </source>
</evidence>
<evidence type="ECO:0000256" key="9">
    <source>
        <dbReference type="SAM" id="SignalP"/>
    </source>
</evidence>